<name>A0ABM1ECW3_PRICU</name>
<feature type="compositionally biased region" description="Basic residues" evidence="1">
    <location>
        <begin position="74"/>
        <end position="83"/>
    </location>
</feature>
<feature type="region of interest" description="Disordered" evidence="1">
    <location>
        <begin position="1"/>
        <end position="21"/>
    </location>
</feature>
<reference evidence="4" key="1">
    <citation type="submission" date="2025-08" db="UniProtKB">
        <authorList>
            <consortium name="RefSeq"/>
        </authorList>
    </citation>
    <scope>IDENTIFICATION</scope>
</reference>
<keyword evidence="3" id="KW-1185">Reference proteome</keyword>
<feature type="compositionally biased region" description="Basic residues" evidence="1">
    <location>
        <begin position="147"/>
        <end position="156"/>
    </location>
</feature>
<accession>A0ABM1ECW3</accession>
<feature type="domain" description="Small acidic protein-like" evidence="2">
    <location>
        <begin position="296"/>
        <end position="373"/>
    </location>
</feature>
<protein>
    <submittedName>
        <fullName evidence="4">Protein FAM133-like</fullName>
    </submittedName>
</protein>
<evidence type="ECO:0000256" key="1">
    <source>
        <dbReference type="SAM" id="MobiDB-lite"/>
    </source>
</evidence>
<dbReference type="RefSeq" id="XP_014670034.1">
    <property type="nucleotide sequence ID" value="XM_014814548.1"/>
</dbReference>
<feature type="compositionally biased region" description="Basic and acidic residues" evidence="1">
    <location>
        <begin position="177"/>
        <end position="186"/>
    </location>
</feature>
<dbReference type="Pfam" id="PF15477">
    <property type="entry name" value="SMAP"/>
    <property type="match status" value="1"/>
</dbReference>
<feature type="compositionally biased region" description="Polar residues" evidence="1">
    <location>
        <begin position="187"/>
        <end position="199"/>
    </location>
</feature>
<dbReference type="GeneID" id="106811031"/>
<sequence length="397" mass="43760">MTSEKVHKSKKHKKEKTDKVARTTLNLDNVDCNTDEVVPSATPKIKKRKVKVKLKGNECIEECSTTSASLNKHSEKRKKKIVKRRESDEEIASGKIAIVEAFENAREPTSKKHKKKRNKSSRAADDVNEASGLVSEPVLDENSQASKKCKKKKHSRGLMANCSAENLNISGKGDATSPKKDEDRNVDSTCVTASTNDVHSLTVVPENNTKKHKKRKHAEREVISSNSVPKCGELVESPKKKKKHKKQHHEEDEVEARDDSGLTTCSKGSPVSNTVKIKCAKEEAEVPPPLTTTNQWSTTGLLGGGDRQNKFLSLMGAFKSPNAGPKNVFAAGLRSTSSAMSKDKEEAFANAMSTHFEKTMGMQQDVRKGFGLGYQEPEGSNTKFHIDTSCVRSKKFN</sequence>
<feature type="compositionally biased region" description="Basic residues" evidence="1">
    <location>
        <begin position="111"/>
        <end position="120"/>
    </location>
</feature>
<dbReference type="InterPro" id="IPR028124">
    <property type="entry name" value="SMAP_dom"/>
</dbReference>
<organism evidence="3 4">
    <name type="scientific">Priapulus caudatus</name>
    <name type="common">Priapulid worm</name>
    <dbReference type="NCBI Taxonomy" id="37621"/>
    <lineage>
        <taxon>Eukaryota</taxon>
        <taxon>Metazoa</taxon>
        <taxon>Ecdysozoa</taxon>
        <taxon>Scalidophora</taxon>
        <taxon>Priapulida</taxon>
        <taxon>Priapulimorpha</taxon>
        <taxon>Priapulimorphida</taxon>
        <taxon>Priapulidae</taxon>
        <taxon>Priapulus</taxon>
    </lineage>
</organism>
<proteinExistence type="predicted"/>
<dbReference type="Proteomes" id="UP000695022">
    <property type="component" value="Unplaced"/>
</dbReference>
<gene>
    <name evidence="4" type="primary">LOC106811031</name>
</gene>
<feature type="region of interest" description="Disordered" evidence="1">
    <location>
        <begin position="65"/>
        <end position="267"/>
    </location>
</feature>
<evidence type="ECO:0000313" key="3">
    <source>
        <dbReference type="Proteomes" id="UP000695022"/>
    </source>
</evidence>
<evidence type="ECO:0000259" key="2">
    <source>
        <dbReference type="Pfam" id="PF15477"/>
    </source>
</evidence>
<evidence type="ECO:0000313" key="4">
    <source>
        <dbReference type="RefSeq" id="XP_014670034.1"/>
    </source>
</evidence>